<dbReference type="CDD" id="cd05637">
    <property type="entry name" value="SIS_PGI_PMI_2"/>
    <property type="match status" value="1"/>
</dbReference>
<dbReference type="GO" id="GO:0004476">
    <property type="term" value="F:mannose-6-phosphate isomerase activity"/>
    <property type="evidence" value="ECO:0007669"/>
    <property type="project" value="InterPro"/>
</dbReference>
<evidence type="ECO:0000256" key="2">
    <source>
        <dbReference type="ARBA" id="ARBA00023235"/>
    </source>
</evidence>
<evidence type="ECO:0000259" key="3">
    <source>
        <dbReference type="PROSITE" id="PS51464"/>
    </source>
</evidence>
<evidence type="ECO:0000313" key="4">
    <source>
        <dbReference type="EMBL" id="MBS3061032.1"/>
    </source>
</evidence>
<dbReference type="Gene3D" id="3.40.50.10490">
    <property type="entry name" value="Glucose-6-phosphate isomerase like protein, domain 1"/>
    <property type="match status" value="2"/>
</dbReference>
<comment type="caution">
    <text evidence="4">The sequence shown here is derived from an EMBL/GenBank/DDBJ whole genome shotgun (WGS) entry which is preliminary data.</text>
</comment>
<dbReference type="GO" id="GO:0004347">
    <property type="term" value="F:glucose-6-phosphate isomerase activity"/>
    <property type="evidence" value="ECO:0007669"/>
    <property type="project" value="InterPro"/>
</dbReference>
<accession>A0A8T4L580</accession>
<protein>
    <submittedName>
        <fullName evidence="4">Bifunctional phosphoglucose/phosphomannose isomerase</fullName>
    </submittedName>
</protein>
<dbReference type="InterPro" id="IPR019490">
    <property type="entry name" value="Glu6P/Mann6P_isomerase_C"/>
</dbReference>
<dbReference type="SUPFAM" id="SSF53697">
    <property type="entry name" value="SIS domain"/>
    <property type="match status" value="1"/>
</dbReference>
<keyword evidence="2 4" id="KW-0413">Isomerase</keyword>
<proteinExistence type="inferred from homology"/>
<name>A0A8T4L580_9ARCH</name>
<feature type="domain" description="SIS" evidence="3">
    <location>
        <begin position="34"/>
        <end position="166"/>
    </location>
</feature>
<sequence length="329" mass="36858">MKGKTNKYDKTNFFNLIELFPEQLVEADAIAQKKTFKLDRPVSNVVICGMGGSGIGGKLVQNLTKSTATVPITTHGDYSLPGFVNEHSLVCCVSYSGNTEEILSAYKEAKKRNCQVLSITSGGKLLEWDKTAIQVPAGYPPRAALAFLFVPLLHALSQSKLVPDYSISLKQSIVSLHKNQSKLQKTAQKIVKQIGKKMPIIYGTALFSDAAYRFTTEFNENAKVLAHYHVIPEHNHNEISAIPNTKNAFYILLREQNEPAQIQKRFEFVKKLIKTKNFHEEKFNGESALENLLTAIHLAAWTTYYLAIQHKQDPNAIPLITQLRKELAK</sequence>
<dbReference type="GO" id="GO:0097367">
    <property type="term" value="F:carbohydrate derivative binding"/>
    <property type="evidence" value="ECO:0007669"/>
    <property type="project" value="InterPro"/>
</dbReference>
<gene>
    <name evidence="4" type="ORF">J4215_00450</name>
</gene>
<dbReference type="InterPro" id="IPR046348">
    <property type="entry name" value="SIS_dom_sf"/>
</dbReference>
<evidence type="ECO:0000256" key="1">
    <source>
        <dbReference type="ARBA" id="ARBA00010523"/>
    </source>
</evidence>
<reference evidence="4" key="1">
    <citation type="submission" date="2021-03" db="EMBL/GenBank/DDBJ databases">
        <authorList>
            <person name="Jaffe A."/>
        </authorList>
    </citation>
    <scope>NUCLEOTIDE SEQUENCE</scope>
    <source>
        <strain evidence="4">RIFCSPLOWO2_01_FULL_AR10_48_17</strain>
    </source>
</reference>
<dbReference type="AlphaFoldDB" id="A0A8T4L580"/>
<dbReference type="EMBL" id="JAGVWC010000005">
    <property type="protein sequence ID" value="MBS3061032.1"/>
    <property type="molecule type" value="Genomic_DNA"/>
</dbReference>
<dbReference type="Proteomes" id="UP000675968">
    <property type="component" value="Unassembled WGS sequence"/>
</dbReference>
<dbReference type="GO" id="GO:1901135">
    <property type="term" value="P:carbohydrate derivative metabolic process"/>
    <property type="evidence" value="ECO:0007669"/>
    <property type="project" value="InterPro"/>
</dbReference>
<dbReference type="NCBIfam" id="TIGR02128">
    <property type="entry name" value="G6PI_arch"/>
    <property type="match status" value="1"/>
</dbReference>
<organism evidence="4 5">
    <name type="scientific">Candidatus Iainarchaeum sp</name>
    <dbReference type="NCBI Taxonomy" id="3101447"/>
    <lineage>
        <taxon>Archaea</taxon>
        <taxon>Candidatus Iainarchaeota</taxon>
        <taxon>Candidatus Iainarchaeia</taxon>
        <taxon>Candidatus Iainarchaeales</taxon>
        <taxon>Candidatus Iainarchaeaceae</taxon>
        <taxon>Candidatus Iainarchaeum</taxon>
    </lineage>
</organism>
<dbReference type="Pfam" id="PF10432">
    <property type="entry name" value="bact-PGI_C"/>
    <property type="match status" value="1"/>
</dbReference>
<comment type="similarity">
    <text evidence="1">Belongs to the PGI/PMI family.</text>
</comment>
<dbReference type="GO" id="GO:0005975">
    <property type="term" value="P:carbohydrate metabolic process"/>
    <property type="evidence" value="ECO:0007669"/>
    <property type="project" value="InterPro"/>
</dbReference>
<dbReference type="PROSITE" id="PS51464">
    <property type="entry name" value="SIS"/>
    <property type="match status" value="1"/>
</dbReference>
<dbReference type="InterPro" id="IPR001347">
    <property type="entry name" value="SIS_dom"/>
</dbReference>
<dbReference type="Pfam" id="PF01380">
    <property type="entry name" value="SIS"/>
    <property type="match status" value="1"/>
</dbReference>
<reference evidence="4" key="2">
    <citation type="submission" date="2021-05" db="EMBL/GenBank/DDBJ databases">
        <title>Protein family content uncovers lineage relationships and bacterial pathway maintenance mechanisms in DPANN archaea.</title>
        <authorList>
            <person name="Castelle C.J."/>
            <person name="Meheust R."/>
            <person name="Jaffe A.L."/>
            <person name="Seitz K."/>
            <person name="Gong X."/>
            <person name="Baker B.J."/>
            <person name="Banfield J.F."/>
        </authorList>
    </citation>
    <scope>NUCLEOTIDE SEQUENCE</scope>
    <source>
        <strain evidence="4">RIFCSPLOWO2_01_FULL_AR10_48_17</strain>
    </source>
</reference>
<evidence type="ECO:0000313" key="5">
    <source>
        <dbReference type="Proteomes" id="UP000675968"/>
    </source>
</evidence>